<sequence>MISGSSGAASLVVTSNTVCSVSMASASSAQNRERDRRTYQLVNASVN</sequence>
<dbReference type="EMBL" id="CSAE01000799">
    <property type="protein sequence ID" value="COW93449.1"/>
    <property type="molecule type" value="Genomic_DNA"/>
</dbReference>
<dbReference type="Proteomes" id="UP000038802">
    <property type="component" value="Unassembled WGS sequence"/>
</dbReference>
<name>A0A0U0TWV5_MYCTX</name>
<gene>
    <name evidence="2" type="ORF">ERS007703_04483</name>
</gene>
<accession>A0A0U0TWV5</accession>
<feature type="region of interest" description="Disordered" evidence="1">
    <location>
        <begin position="24"/>
        <end position="47"/>
    </location>
</feature>
<evidence type="ECO:0000313" key="3">
    <source>
        <dbReference type="Proteomes" id="UP000038802"/>
    </source>
</evidence>
<protein>
    <submittedName>
        <fullName evidence="2">Uncharacterized protein</fullName>
    </submittedName>
</protein>
<evidence type="ECO:0000313" key="2">
    <source>
        <dbReference type="EMBL" id="COW93449.1"/>
    </source>
</evidence>
<evidence type="ECO:0000256" key="1">
    <source>
        <dbReference type="SAM" id="MobiDB-lite"/>
    </source>
</evidence>
<reference evidence="3" key="1">
    <citation type="submission" date="2015-03" db="EMBL/GenBank/DDBJ databases">
        <authorList>
            <consortium name="Pathogen Informatics"/>
        </authorList>
    </citation>
    <scope>NUCLEOTIDE SEQUENCE [LARGE SCALE GENOMIC DNA]</scope>
    <source>
        <strain evidence="3">K00500041</strain>
    </source>
</reference>
<organism evidence="2 3">
    <name type="scientific">Mycobacterium tuberculosis</name>
    <dbReference type="NCBI Taxonomy" id="1773"/>
    <lineage>
        <taxon>Bacteria</taxon>
        <taxon>Bacillati</taxon>
        <taxon>Actinomycetota</taxon>
        <taxon>Actinomycetes</taxon>
        <taxon>Mycobacteriales</taxon>
        <taxon>Mycobacteriaceae</taxon>
        <taxon>Mycobacterium</taxon>
        <taxon>Mycobacterium tuberculosis complex</taxon>
    </lineage>
</organism>
<dbReference type="AlphaFoldDB" id="A0A0U0TWV5"/>
<proteinExistence type="predicted"/>